<reference evidence="1 2" key="1">
    <citation type="journal article" date="2013" name="PLoS Genet.">
        <title>The genome and development-dependent transcriptomes of Pyronema confluens: a window into fungal evolution.</title>
        <authorList>
            <person name="Traeger S."/>
            <person name="Altegoer F."/>
            <person name="Freitag M."/>
            <person name="Gabaldon T."/>
            <person name="Kempken F."/>
            <person name="Kumar A."/>
            <person name="Marcet-Houben M."/>
            <person name="Poggeler S."/>
            <person name="Stajich J.E."/>
            <person name="Nowrousian M."/>
        </authorList>
    </citation>
    <scope>NUCLEOTIDE SEQUENCE [LARGE SCALE GENOMIC DNA]</scope>
    <source>
        <strain evidence="2">CBS 100304</strain>
        <tissue evidence="1">Vegetative mycelium</tissue>
    </source>
</reference>
<dbReference type="Proteomes" id="UP000018144">
    <property type="component" value="Unassembled WGS sequence"/>
</dbReference>
<name>U4LSA2_PYROM</name>
<evidence type="ECO:0000313" key="1">
    <source>
        <dbReference type="EMBL" id="CCX34825.1"/>
    </source>
</evidence>
<accession>U4LSA2</accession>
<gene>
    <name evidence="1" type="ORF">PCON_04343</name>
</gene>
<protein>
    <submittedName>
        <fullName evidence="1">Uncharacterized protein</fullName>
    </submittedName>
</protein>
<evidence type="ECO:0000313" key="2">
    <source>
        <dbReference type="Proteomes" id="UP000018144"/>
    </source>
</evidence>
<sequence>MPVQPTARNRRNKSTNWQIYTNLKARDNTDLPIFSNIDDATSYAKEIVGGFNDLLNISYIRKPKARLGMPDDWFLLKKQHGFLYSAVNCEVLLKSAECPYTPATRAVYHQVKVSIQGTSKASKAPEPTLVGIIVEKLWSEHARENYLNAA</sequence>
<proteinExistence type="predicted"/>
<keyword evidence="2" id="KW-1185">Reference proteome</keyword>
<dbReference type="EMBL" id="HF936636">
    <property type="protein sequence ID" value="CCX34825.1"/>
    <property type="molecule type" value="Genomic_DNA"/>
</dbReference>
<organism evidence="1 2">
    <name type="scientific">Pyronema omphalodes (strain CBS 100304)</name>
    <name type="common">Pyronema confluens</name>
    <dbReference type="NCBI Taxonomy" id="1076935"/>
    <lineage>
        <taxon>Eukaryota</taxon>
        <taxon>Fungi</taxon>
        <taxon>Dikarya</taxon>
        <taxon>Ascomycota</taxon>
        <taxon>Pezizomycotina</taxon>
        <taxon>Pezizomycetes</taxon>
        <taxon>Pezizales</taxon>
        <taxon>Pyronemataceae</taxon>
        <taxon>Pyronema</taxon>
    </lineage>
</organism>
<dbReference type="AlphaFoldDB" id="U4LSA2"/>